<evidence type="ECO:0000313" key="2">
    <source>
        <dbReference type="Proteomes" id="UP000005959"/>
    </source>
</evidence>
<protein>
    <submittedName>
        <fullName evidence="1">Uncharacterized protein</fullName>
    </submittedName>
</protein>
<proteinExistence type="predicted"/>
<dbReference type="Proteomes" id="UP000005959">
    <property type="component" value="Unassembled WGS sequence"/>
</dbReference>
<dbReference type="HOGENOM" id="CLU_1546966_0_0_6"/>
<sequence>MFIPIKTCLEKSMVMTFSDLKAKHLQLIETKWKVKDKLQSKVGELLGEYVDSLKVPEESWKDASGNYHKYVEIGAWKSPGKFEPVPIPMLQIDENNALSFVIATTLDDNPLSGGYRHGVSITLWFEGAVLCALVGTGDDSSCFNVSQTKGGFYEVCAAIKALICLAIDRASPKALI</sequence>
<dbReference type="EMBL" id="AGCI01000083">
    <property type="protein sequence ID" value="EHM40284.1"/>
    <property type="molecule type" value="Genomic_DNA"/>
</dbReference>
<accession>G9YA53</accession>
<evidence type="ECO:0000313" key="1">
    <source>
        <dbReference type="EMBL" id="EHM40284.1"/>
    </source>
</evidence>
<organism evidence="1 2">
    <name type="scientific">Hafnia alvei ATCC 51873</name>
    <dbReference type="NCBI Taxonomy" id="1002364"/>
    <lineage>
        <taxon>Bacteria</taxon>
        <taxon>Pseudomonadati</taxon>
        <taxon>Pseudomonadota</taxon>
        <taxon>Gammaproteobacteria</taxon>
        <taxon>Enterobacterales</taxon>
        <taxon>Hafniaceae</taxon>
        <taxon>Hafnia</taxon>
    </lineage>
</organism>
<name>G9YA53_HAFAL</name>
<comment type="caution">
    <text evidence="1">The sequence shown here is derived from an EMBL/GenBank/DDBJ whole genome shotgun (WGS) entry which is preliminary data.</text>
</comment>
<dbReference type="AlphaFoldDB" id="G9YA53"/>
<gene>
    <name evidence="1" type="ORF">HMPREF0454_03473</name>
</gene>
<reference evidence="1 2" key="1">
    <citation type="submission" date="2011-08" db="EMBL/GenBank/DDBJ databases">
        <authorList>
            <person name="Weinstock G."/>
            <person name="Sodergren E."/>
            <person name="Clifton S."/>
            <person name="Fulton L."/>
            <person name="Fulton B."/>
            <person name="Courtney L."/>
            <person name="Fronick C."/>
            <person name="Harrison M."/>
            <person name="Strong C."/>
            <person name="Farmer C."/>
            <person name="Delahaunty K."/>
            <person name="Markovic C."/>
            <person name="Hall O."/>
            <person name="Minx P."/>
            <person name="Tomlinson C."/>
            <person name="Mitreva M."/>
            <person name="Hou S."/>
            <person name="Chen J."/>
            <person name="Wollam A."/>
            <person name="Pepin K.H."/>
            <person name="Johnson M."/>
            <person name="Bhonagiri V."/>
            <person name="Zhang X."/>
            <person name="Suruliraj S."/>
            <person name="Warren W."/>
            <person name="Chinwalla A."/>
            <person name="Mardis E.R."/>
            <person name="Wilson R.K."/>
        </authorList>
    </citation>
    <scope>NUCLEOTIDE SEQUENCE [LARGE SCALE GENOMIC DNA]</scope>
    <source>
        <strain evidence="1 2">ATCC 51873</strain>
    </source>
</reference>